<dbReference type="AlphaFoldDB" id="A0A5R9FAY2"/>
<evidence type="ECO:0000313" key="3">
    <source>
        <dbReference type="Proteomes" id="UP000305906"/>
    </source>
</evidence>
<feature type="region of interest" description="Disordered" evidence="1">
    <location>
        <begin position="1"/>
        <end position="150"/>
    </location>
</feature>
<feature type="compositionally biased region" description="Basic residues" evidence="1">
    <location>
        <begin position="130"/>
        <end position="141"/>
    </location>
</feature>
<gene>
    <name evidence="2" type="ORF">FE633_39080</name>
</gene>
<name>A0A5R9FAY2_9ACTN</name>
<feature type="compositionally biased region" description="Gly residues" evidence="1">
    <location>
        <begin position="29"/>
        <end position="39"/>
    </location>
</feature>
<keyword evidence="3" id="KW-1185">Reference proteome</keyword>
<accession>A0A5R9FAY2</accession>
<dbReference type="EMBL" id="VBZC01000066">
    <property type="protein sequence ID" value="TLS40932.1"/>
    <property type="molecule type" value="Genomic_DNA"/>
</dbReference>
<feature type="compositionally biased region" description="Pro residues" evidence="1">
    <location>
        <begin position="99"/>
        <end position="110"/>
    </location>
</feature>
<evidence type="ECO:0000313" key="2">
    <source>
        <dbReference type="EMBL" id="TLS40932.1"/>
    </source>
</evidence>
<sequence>MRDLLQGPSPDAGLCPRTLSPAWPPSGSRGRGAPGGCGHGSSHTALPHGTRRSTRVGAAHADTCPGERRQQPPNPDRRRHSPRPGGQRGPSHACGHPRSWPPRGRPLPLRPRPRARRPPVPGHPGGRVVQARHRLRGGGRRLRTDLRVRE</sequence>
<comment type="caution">
    <text evidence="2">The sequence shown here is derived from an EMBL/GenBank/DDBJ whole genome shotgun (WGS) entry which is preliminary data.</text>
</comment>
<proteinExistence type="predicted"/>
<reference evidence="2 3" key="1">
    <citation type="submission" date="2019-05" db="EMBL/GenBank/DDBJ databases">
        <title>Streptomyces sp. NEAU-C151, a novel actinomycete isolated from soil.</title>
        <authorList>
            <person name="Han L."/>
            <person name="Jiang H."/>
        </authorList>
    </citation>
    <scope>NUCLEOTIDE SEQUENCE [LARGE SCALE GENOMIC DNA]</scope>
    <source>
        <strain evidence="2 3">NEAU-C151</strain>
    </source>
</reference>
<organism evidence="2 3">
    <name type="scientific">Streptomyces montanus</name>
    <dbReference type="NCBI Taxonomy" id="2580423"/>
    <lineage>
        <taxon>Bacteria</taxon>
        <taxon>Bacillati</taxon>
        <taxon>Actinomycetota</taxon>
        <taxon>Actinomycetes</taxon>
        <taxon>Kitasatosporales</taxon>
        <taxon>Streptomycetaceae</taxon>
        <taxon>Streptomyces</taxon>
    </lineage>
</organism>
<protein>
    <submittedName>
        <fullName evidence="2">Uncharacterized protein</fullName>
    </submittedName>
</protein>
<evidence type="ECO:0000256" key="1">
    <source>
        <dbReference type="SAM" id="MobiDB-lite"/>
    </source>
</evidence>
<dbReference type="Proteomes" id="UP000305906">
    <property type="component" value="Unassembled WGS sequence"/>
</dbReference>